<dbReference type="Proteomes" id="UP000015105">
    <property type="component" value="Chromosome 1D"/>
</dbReference>
<evidence type="ECO:0000256" key="1">
    <source>
        <dbReference type="SAM" id="MobiDB-lite"/>
    </source>
</evidence>
<organism evidence="2 3">
    <name type="scientific">Aegilops tauschii subsp. strangulata</name>
    <name type="common">Goatgrass</name>
    <dbReference type="NCBI Taxonomy" id="200361"/>
    <lineage>
        <taxon>Eukaryota</taxon>
        <taxon>Viridiplantae</taxon>
        <taxon>Streptophyta</taxon>
        <taxon>Embryophyta</taxon>
        <taxon>Tracheophyta</taxon>
        <taxon>Spermatophyta</taxon>
        <taxon>Magnoliopsida</taxon>
        <taxon>Liliopsida</taxon>
        <taxon>Poales</taxon>
        <taxon>Poaceae</taxon>
        <taxon>BOP clade</taxon>
        <taxon>Pooideae</taxon>
        <taxon>Triticodae</taxon>
        <taxon>Triticeae</taxon>
        <taxon>Triticinae</taxon>
        <taxon>Aegilops</taxon>
    </lineage>
</organism>
<evidence type="ECO:0000313" key="2">
    <source>
        <dbReference type="EnsemblPlants" id="AET1Gv20898200.1"/>
    </source>
</evidence>
<protein>
    <submittedName>
        <fullName evidence="2">Uncharacterized protein</fullName>
    </submittedName>
</protein>
<accession>A0A452ZS38</accession>
<feature type="compositionally biased region" description="Low complexity" evidence="1">
    <location>
        <begin position="69"/>
        <end position="78"/>
    </location>
</feature>
<reference evidence="2" key="5">
    <citation type="journal article" date="2021" name="G3 (Bethesda)">
        <title>Aegilops tauschii genome assembly Aet v5.0 features greater sequence contiguity and improved annotation.</title>
        <authorList>
            <person name="Wang L."/>
            <person name="Zhu T."/>
            <person name="Rodriguez J.C."/>
            <person name="Deal K.R."/>
            <person name="Dubcovsky J."/>
            <person name="McGuire P.E."/>
            <person name="Lux T."/>
            <person name="Spannagl M."/>
            <person name="Mayer K.F.X."/>
            <person name="Baldrich P."/>
            <person name="Meyers B.C."/>
            <person name="Huo N."/>
            <person name="Gu Y.Q."/>
            <person name="Zhou H."/>
            <person name="Devos K.M."/>
            <person name="Bennetzen J.L."/>
            <person name="Unver T."/>
            <person name="Budak H."/>
            <person name="Gulick P.J."/>
            <person name="Galiba G."/>
            <person name="Kalapos B."/>
            <person name="Nelson D.R."/>
            <person name="Li P."/>
            <person name="You F.M."/>
            <person name="Luo M.C."/>
            <person name="Dvorak J."/>
        </authorList>
    </citation>
    <scope>NUCLEOTIDE SEQUENCE [LARGE SCALE GENOMIC DNA]</scope>
    <source>
        <strain evidence="2">cv. AL8/78</strain>
    </source>
</reference>
<dbReference type="EnsemblPlants" id="AET1Gv20898200.1">
    <property type="protein sequence ID" value="AET1Gv20898200.1"/>
    <property type="gene ID" value="AET1Gv20898200"/>
</dbReference>
<name>A0A452ZS38_AEGTS</name>
<reference evidence="2" key="4">
    <citation type="submission" date="2019-03" db="UniProtKB">
        <authorList>
            <consortium name="EnsemblPlants"/>
        </authorList>
    </citation>
    <scope>IDENTIFICATION</scope>
</reference>
<feature type="region of interest" description="Disordered" evidence="1">
    <location>
        <begin position="67"/>
        <end position="141"/>
    </location>
</feature>
<reference evidence="3" key="2">
    <citation type="journal article" date="2017" name="Nat. Plants">
        <title>The Aegilops tauschii genome reveals multiple impacts of transposons.</title>
        <authorList>
            <person name="Zhao G."/>
            <person name="Zou C."/>
            <person name="Li K."/>
            <person name="Wang K."/>
            <person name="Li T."/>
            <person name="Gao L."/>
            <person name="Zhang X."/>
            <person name="Wang H."/>
            <person name="Yang Z."/>
            <person name="Liu X."/>
            <person name="Jiang W."/>
            <person name="Mao L."/>
            <person name="Kong X."/>
            <person name="Jiao Y."/>
            <person name="Jia J."/>
        </authorList>
    </citation>
    <scope>NUCLEOTIDE SEQUENCE [LARGE SCALE GENOMIC DNA]</scope>
    <source>
        <strain evidence="3">cv. AL8/78</strain>
    </source>
</reference>
<sequence>PWRRTGCFRSPLRCLSLPAAAPLPRPLPRPLARLLALSRARSCHSLSPPCLSLAPLRLRCVFSGSGHRAAAPTTSPTSWAYMPVTGRRPDREDLRSAPSFTSAGPVPEIRTAALLGPVRTAGGRSKRRLGPGPDRPGLCPP</sequence>
<dbReference type="AlphaFoldDB" id="A0A452ZS38"/>
<evidence type="ECO:0000313" key="3">
    <source>
        <dbReference type="Proteomes" id="UP000015105"/>
    </source>
</evidence>
<proteinExistence type="predicted"/>
<reference evidence="2" key="3">
    <citation type="journal article" date="2017" name="Nature">
        <title>Genome sequence of the progenitor of the wheat D genome Aegilops tauschii.</title>
        <authorList>
            <person name="Luo M.C."/>
            <person name="Gu Y.Q."/>
            <person name="Puiu D."/>
            <person name="Wang H."/>
            <person name="Twardziok S.O."/>
            <person name="Deal K.R."/>
            <person name="Huo N."/>
            <person name="Zhu T."/>
            <person name="Wang L."/>
            <person name="Wang Y."/>
            <person name="McGuire P.E."/>
            <person name="Liu S."/>
            <person name="Long H."/>
            <person name="Ramasamy R.K."/>
            <person name="Rodriguez J.C."/>
            <person name="Van S.L."/>
            <person name="Yuan L."/>
            <person name="Wang Z."/>
            <person name="Xia Z."/>
            <person name="Xiao L."/>
            <person name="Anderson O.D."/>
            <person name="Ouyang S."/>
            <person name="Liang Y."/>
            <person name="Zimin A.V."/>
            <person name="Pertea G."/>
            <person name="Qi P."/>
            <person name="Bennetzen J.L."/>
            <person name="Dai X."/>
            <person name="Dawson M.W."/>
            <person name="Muller H.G."/>
            <person name="Kugler K."/>
            <person name="Rivarola-Duarte L."/>
            <person name="Spannagl M."/>
            <person name="Mayer K.F.X."/>
            <person name="Lu F.H."/>
            <person name="Bevan M.W."/>
            <person name="Leroy P."/>
            <person name="Li P."/>
            <person name="You F.M."/>
            <person name="Sun Q."/>
            <person name="Liu Z."/>
            <person name="Lyons E."/>
            <person name="Wicker T."/>
            <person name="Salzberg S.L."/>
            <person name="Devos K.M."/>
            <person name="Dvorak J."/>
        </authorList>
    </citation>
    <scope>NUCLEOTIDE SEQUENCE [LARGE SCALE GENOMIC DNA]</scope>
    <source>
        <strain evidence="2">cv. AL8/78</strain>
    </source>
</reference>
<keyword evidence="3" id="KW-1185">Reference proteome</keyword>
<reference evidence="3" key="1">
    <citation type="journal article" date="2014" name="Science">
        <title>Ancient hybridizations among the ancestral genomes of bread wheat.</title>
        <authorList>
            <consortium name="International Wheat Genome Sequencing Consortium,"/>
            <person name="Marcussen T."/>
            <person name="Sandve S.R."/>
            <person name="Heier L."/>
            <person name="Spannagl M."/>
            <person name="Pfeifer M."/>
            <person name="Jakobsen K.S."/>
            <person name="Wulff B.B."/>
            <person name="Steuernagel B."/>
            <person name="Mayer K.F."/>
            <person name="Olsen O.A."/>
        </authorList>
    </citation>
    <scope>NUCLEOTIDE SEQUENCE [LARGE SCALE GENOMIC DNA]</scope>
    <source>
        <strain evidence="3">cv. AL8/78</strain>
    </source>
</reference>
<dbReference type="Gramene" id="AET1Gv20898200.1">
    <property type="protein sequence ID" value="AET1Gv20898200.1"/>
    <property type="gene ID" value="AET1Gv20898200"/>
</dbReference>